<dbReference type="SUPFAM" id="SSF52540">
    <property type="entry name" value="P-loop containing nucleoside triphosphate hydrolases"/>
    <property type="match status" value="2"/>
</dbReference>
<dbReference type="InterPro" id="IPR056955">
    <property type="entry name" value="ORC-CDC6-like"/>
</dbReference>
<dbReference type="Pfam" id="PF24389">
    <property type="entry name" value="ORC-CDC6-like"/>
    <property type="match status" value="1"/>
</dbReference>
<dbReference type="GeneID" id="99507520"/>
<dbReference type="AlphaFoldDB" id="A0AAD0WED1"/>
<dbReference type="EMBL" id="CP032091">
    <property type="protein sequence ID" value="AXV67342.1"/>
    <property type="molecule type" value="Genomic_DNA"/>
</dbReference>
<geneLocation type="plasmid" evidence="1 2">
    <name>unnamed1</name>
</geneLocation>
<evidence type="ECO:0000313" key="2">
    <source>
        <dbReference type="Proteomes" id="UP000264605"/>
    </source>
</evidence>
<accession>A0AAD0WED1</accession>
<sequence>MYSFIPSIGESFNARSTAISDLCNGFIVSDHYSQICSSDHLIMVGPRGSGKTTLLRMLELQSLDYWQGDNSDFYRENIKFSGVFIPTDRFWKTQYDRVEKCEYFIESKKYLEALFIYHILECFCNVVSYRANRIQKKNNKYRHVELPKNEEVELVNTLSDYWCVSPLIPTLKGLIIALTLKKSELSDYISKTFNGVYIEKPVILNVNITDMICNSVSIVNTLFDESNEKWAFLFDELELAPNDLIQPLVDAMRGGGNKDVIFKLALSPYHEGVKVTRNPDSAMKDQDIKFVDLTGNGDQFIFAEQLCSGVFRRKGLTKDVGLYFESPTEIDINIDVNELIKKDQSFNEYLNKVIGTFSSYQDLDPKNQALLRKIKFITHLRNHLKGSKNKIKARRRPADFYAGFKNICKAVEYNPRMLIGIMNVFSSIAKANNTISINDQINKLDEYFSSFRALLSTIDLNGKGLAFRNIYELVEHLSKFYKSEIYSEEFKDKPKGSFLMRSQENVDIRSAVGLALNSGALITVGSNLGTFYSAETEGDLRFRVSYLFSHHFNLLLTLQKEVELSYVLCSTSNLGKSQEQLRIDGL</sequence>
<proteinExistence type="predicted"/>
<gene>
    <name evidence="1" type="ORF">D0907_18715</name>
</gene>
<reference evidence="1 2" key="1">
    <citation type="submission" date="2018-08" db="EMBL/GenBank/DDBJ databases">
        <title>Draft genome sequence of Pseudoalteromonas donghaensis HJ51.</title>
        <authorList>
            <person name="Oh J."/>
            <person name="Roh D."/>
        </authorList>
    </citation>
    <scope>NUCLEOTIDE SEQUENCE [LARGE SCALE GENOMIC DNA]</scope>
    <source>
        <strain evidence="1 2">HJ51</strain>
        <plasmid evidence="1 2">unnamed1</plasmid>
    </source>
</reference>
<name>A0AAD0WED1_9GAMM</name>
<keyword evidence="1" id="KW-0614">Plasmid</keyword>
<dbReference type="Proteomes" id="UP000264605">
    <property type="component" value="Plasmid unnamed1"/>
</dbReference>
<dbReference type="RefSeq" id="WP_118845004.1">
    <property type="nucleotide sequence ID" value="NZ_CP032091.1"/>
</dbReference>
<evidence type="ECO:0000313" key="1">
    <source>
        <dbReference type="EMBL" id="AXV67342.1"/>
    </source>
</evidence>
<protein>
    <submittedName>
        <fullName evidence="1">Uncharacterized protein</fullName>
    </submittedName>
</protein>
<dbReference type="KEGG" id="pdj:D0907_18715"/>
<organism evidence="1 2">
    <name type="scientific">Pseudoalteromonas lipolytica</name>
    <dbReference type="NCBI Taxonomy" id="570156"/>
    <lineage>
        <taxon>Bacteria</taxon>
        <taxon>Pseudomonadati</taxon>
        <taxon>Pseudomonadota</taxon>
        <taxon>Gammaproteobacteria</taxon>
        <taxon>Alteromonadales</taxon>
        <taxon>Pseudoalteromonadaceae</taxon>
        <taxon>Pseudoalteromonas</taxon>
    </lineage>
</organism>
<dbReference type="InterPro" id="IPR027417">
    <property type="entry name" value="P-loop_NTPase"/>
</dbReference>